<name>X0U6J2_9ZZZZ</name>
<dbReference type="PANTHER" id="PTHR16026">
    <property type="entry name" value="CARTILAGE ACIDIC PROTEIN 1"/>
    <property type="match status" value="1"/>
</dbReference>
<evidence type="ECO:0000313" key="2">
    <source>
        <dbReference type="EMBL" id="GAG01409.1"/>
    </source>
</evidence>
<dbReference type="AlphaFoldDB" id="X0U6J2"/>
<evidence type="ECO:0000256" key="1">
    <source>
        <dbReference type="ARBA" id="ARBA00022729"/>
    </source>
</evidence>
<feature type="non-terminal residue" evidence="2">
    <location>
        <position position="269"/>
    </location>
</feature>
<sequence>ATERECTIRDTAQRDYCGPLTHDAEPDILYRNNGDGTFTDVSVKSGIHELTGTGMGVGVADFTGDGRQDIYVGNDARPNRLLVQRPDHTFADLANEMLVDLNEEGMAQSSMGITIEDFDLDGRFDLLLGHYWDDPCTIYLNRGSLFQDASRRGRLHVFTRRLTTFGISVLDLFNDGRMQVFLGNGKANKANKVVYNESNAYAERDVLLEWSYEKLQFTDITEQAGPVFDTALCTRGTAIIDYDNDGDVDIVVFANNGPARLLRNNAPKS</sequence>
<dbReference type="SUPFAM" id="SSF69318">
    <property type="entry name" value="Integrin alpha N-terminal domain"/>
    <property type="match status" value="1"/>
</dbReference>
<dbReference type="InterPro" id="IPR027039">
    <property type="entry name" value="Crtac1"/>
</dbReference>
<dbReference type="InterPro" id="IPR028994">
    <property type="entry name" value="Integrin_alpha_N"/>
</dbReference>
<feature type="non-terminal residue" evidence="2">
    <location>
        <position position="1"/>
    </location>
</feature>
<dbReference type="Gene3D" id="2.130.10.130">
    <property type="entry name" value="Integrin alpha, N-terminal"/>
    <property type="match status" value="1"/>
</dbReference>
<protein>
    <recommendedName>
        <fullName evidence="3">ASPIC/UnbV domain-containing protein</fullName>
    </recommendedName>
</protein>
<proteinExistence type="predicted"/>
<comment type="caution">
    <text evidence="2">The sequence shown here is derived from an EMBL/GenBank/DDBJ whole genome shotgun (WGS) entry which is preliminary data.</text>
</comment>
<organism evidence="2">
    <name type="scientific">marine sediment metagenome</name>
    <dbReference type="NCBI Taxonomy" id="412755"/>
    <lineage>
        <taxon>unclassified sequences</taxon>
        <taxon>metagenomes</taxon>
        <taxon>ecological metagenomes</taxon>
    </lineage>
</organism>
<reference evidence="2" key="1">
    <citation type="journal article" date="2014" name="Front. Microbiol.">
        <title>High frequency of phylogenetically diverse reductive dehalogenase-homologous genes in deep subseafloor sedimentary metagenomes.</title>
        <authorList>
            <person name="Kawai M."/>
            <person name="Futagami T."/>
            <person name="Toyoda A."/>
            <person name="Takaki Y."/>
            <person name="Nishi S."/>
            <person name="Hori S."/>
            <person name="Arai W."/>
            <person name="Tsubouchi T."/>
            <person name="Morono Y."/>
            <person name="Uchiyama I."/>
            <person name="Ito T."/>
            <person name="Fujiyama A."/>
            <person name="Inagaki F."/>
            <person name="Takami H."/>
        </authorList>
    </citation>
    <scope>NUCLEOTIDE SEQUENCE</scope>
    <source>
        <strain evidence="2">Expedition CK06-06</strain>
    </source>
</reference>
<evidence type="ECO:0008006" key="3">
    <source>
        <dbReference type="Google" id="ProtNLM"/>
    </source>
</evidence>
<accession>X0U6J2</accession>
<dbReference type="EMBL" id="BARS01023865">
    <property type="protein sequence ID" value="GAG01409.1"/>
    <property type="molecule type" value="Genomic_DNA"/>
</dbReference>
<dbReference type="InterPro" id="IPR013517">
    <property type="entry name" value="FG-GAP"/>
</dbReference>
<dbReference type="PANTHER" id="PTHR16026:SF0">
    <property type="entry name" value="CARTILAGE ACIDIC PROTEIN 1"/>
    <property type="match status" value="1"/>
</dbReference>
<gene>
    <name evidence="2" type="ORF">S01H1_37966</name>
</gene>
<dbReference type="Pfam" id="PF13517">
    <property type="entry name" value="FG-GAP_3"/>
    <property type="match status" value="1"/>
</dbReference>
<keyword evidence="1" id="KW-0732">Signal</keyword>